<accession>A0ABR0Q5A9</accession>
<dbReference type="Gene3D" id="3.80.10.10">
    <property type="entry name" value="Ribonuclease Inhibitor"/>
    <property type="match status" value="1"/>
</dbReference>
<name>A0ABR0Q5A9_GOSAR</name>
<sequence length="100" mass="11412">MKALQVLYLKRVRFPLKGFHSLPNLKILWCVGCKVENFSSSLTNMISLEILALIETQIDEISEELVKLSTLKYLGLSHVNVVAEKWFRTVNSPPPKLVSR</sequence>
<dbReference type="InterPro" id="IPR032675">
    <property type="entry name" value="LRR_dom_sf"/>
</dbReference>
<keyword evidence="2" id="KW-1185">Reference proteome</keyword>
<gene>
    <name evidence="1" type="ORF">PVK06_018238</name>
</gene>
<reference evidence="1 2" key="1">
    <citation type="submission" date="2023-03" db="EMBL/GenBank/DDBJ databases">
        <title>WGS of Gossypium arboreum.</title>
        <authorList>
            <person name="Yu D."/>
        </authorList>
    </citation>
    <scope>NUCLEOTIDE SEQUENCE [LARGE SCALE GENOMIC DNA]</scope>
    <source>
        <tissue evidence="1">Leaf</tissue>
    </source>
</reference>
<protein>
    <submittedName>
        <fullName evidence="1">Uncharacterized protein</fullName>
    </submittedName>
</protein>
<organism evidence="1 2">
    <name type="scientific">Gossypium arboreum</name>
    <name type="common">Tree cotton</name>
    <name type="synonym">Gossypium nanking</name>
    <dbReference type="NCBI Taxonomy" id="29729"/>
    <lineage>
        <taxon>Eukaryota</taxon>
        <taxon>Viridiplantae</taxon>
        <taxon>Streptophyta</taxon>
        <taxon>Embryophyta</taxon>
        <taxon>Tracheophyta</taxon>
        <taxon>Spermatophyta</taxon>
        <taxon>Magnoliopsida</taxon>
        <taxon>eudicotyledons</taxon>
        <taxon>Gunneridae</taxon>
        <taxon>Pentapetalae</taxon>
        <taxon>rosids</taxon>
        <taxon>malvids</taxon>
        <taxon>Malvales</taxon>
        <taxon>Malvaceae</taxon>
        <taxon>Malvoideae</taxon>
        <taxon>Gossypium</taxon>
    </lineage>
</organism>
<proteinExistence type="predicted"/>
<evidence type="ECO:0000313" key="1">
    <source>
        <dbReference type="EMBL" id="KAK5834361.1"/>
    </source>
</evidence>
<comment type="caution">
    <text evidence="1">The sequence shown here is derived from an EMBL/GenBank/DDBJ whole genome shotgun (WGS) entry which is preliminary data.</text>
</comment>
<evidence type="ECO:0000313" key="2">
    <source>
        <dbReference type="Proteomes" id="UP001358586"/>
    </source>
</evidence>
<dbReference type="EMBL" id="JARKNE010000005">
    <property type="protein sequence ID" value="KAK5834361.1"/>
    <property type="molecule type" value="Genomic_DNA"/>
</dbReference>
<dbReference type="SUPFAM" id="SSF52047">
    <property type="entry name" value="RNI-like"/>
    <property type="match status" value="1"/>
</dbReference>
<dbReference type="Proteomes" id="UP001358586">
    <property type="component" value="Chromosome 5"/>
</dbReference>